<name>A0A7K0CLQ2_9ACTN</name>
<proteinExistence type="predicted"/>
<keyword evidence="1" id="KW-0472">Membrane</keyword>
<dbReference type="RefSeq" id="WP_153455084.1">
    <property type="nucleotide sequence ID" value="NZ_WEGJ01000021.1"/>
</dbReference>
<accession>A0A7K0CLQ2</accession>
<keyword evidence="1" id="KW-0812">Transmembrane</keyword>
<keyword evidence="1" id="KW-1133">Transmembrane helix</keyword>
<organism evidence="2 3">
    <name type="scientific">Streptomyces smaragdinus</name>
    <dbReference type="NCBI Taxonomy" id="2585196"/>
    <lineage>
        <taxon>Bacteria</taxon>
        <taxon>Bacillati</taxon>
        <taxon>Actinomycetota</taxon>
        <taxon>Actinomycetes</taxon>
        <taxon>Kitasatosporales</taxon>
        <taxon>Streptomycetaceae</taxon>
        <taxon>Streptomyces</taxon>
    </lineage>
</organism>
<feature type="transmembrane region" description="Helical" evidence="1">
    <location>
        <begin position="20"/>
        <end position="48"/>
    </location>
</feature>
<evidence type="ECO:0000313" key="3">
    <source>
        <dbReference type="Proteomes" id="UP000466345"/>
    </source>
</evidence>
<dbReference type="EMBL" id="WEGJ01000021">
    <property type="protein sequence ID" value="MQY14419.1"/>
    <property type="molecule type" value="Genomic_DNA"/>
</dbReference>
<dbReference type="Proteomes" id="UP000466345">
    <property type="component" value="Unassembled WGS sequence"/>
</dbReference>
<dbReference type="AlphaFoldDB" id="A0A7K0CLQ2"/>
<protein>
    <submittedName>
        <fullName evidence="2">Uncharacterized protein</fullName>
    </submittedName>
</protein>
<sequence length="52" mass="5129">MTTPAEARIRFADPALPVAVLAVAAVVSALYAPALTWAVTGGLAGYALSGSV</sequence>
<comment type="caution">
    <text evidence="2">The sequence shown here is derived from an EMBL/GenBank/DDBJ whole genome shotgun (WGS) entry which is preliminary data.</text>
</comment>
<gene>
    <name evidence="2" type="ORF">SRB5_45860</name>
</gene>
<keyword evidence="3" id="KW-1185">Reference proteome</keyword>
<evidence type="ECO:0000256" key="1">
    <source>
        <dbReference type="SAM" id="Phobius"/>
    </source>
</evidence>
<reference evidence="2 3" key="1">
    <citation type="submission" date="2019-10" db="EMBL/GenBank/DDBJ databases">
        <title>Streptomyces smaragdinus sp. nov. and Streptomyces fabii sp. nov., isolated from the gut of fungus growing-termite Macrotermes natalensis.</title>
        <authorList>
            <person name="Schwitalla J."/>
            <person name="Benndorf R."/>
            <person name="Martin K."/>
            <person name="De Beer W."/>
            <person name="Kaster A.-K."/>
            <person name="Vollmers J."/>
            <person name="Poulsen M."/>
            <person name="Beemelmanns C."/>
        </authorList>
    </citation>
    <scope>NUCLEOTIDE SEQUENCE [LARGE SCALE GENOMIC DNA]</scope>
    <source>
        <strain evidence="2 3">RB5</strain>
    </source>
</reference>
<evidence type="ECO:0000313" key="2">
    <source>
        <dbReference type="EMBL" id="MQY14419.1"/>
    </source>
</evidence>